<organism evidence="1 2">
    <name type="scientific">Rotaria magnacalcarata</name>
    <dbReference type="NCBI Taxonomy" id="392030"/>
    <lineage>
        <taxon>Eukaryota</taxon>
        <taxon>Metazoa</taxon>
        <taxon>Spiralia</taxon>
        <taxon>Gnathifera</taxon>
        <taxon>Rotifera</taxon>
        <taxon>Eurotatoria</taxon>
        <taxon>Bdelloidea</taxon>
        <taxon>Philodinida</taxon>
        <taxon>Philodinidae</taxon>
        <taxon>Rotaria</taxon>
    </lineage>
</organism>
<protein>
    <submittedName>
        <fullName evidence="1">Uncharacterized protein</fullName>
    </submittedName>
</protein>
<sequence>MKSEVSTFIYALFFVQLFGIHFDEYQSESQFSKQAKEIIDKLGQL</sequence>
<dbReference type="Proteomes" id="UP000681720">
    <property type="component" value="Unassembled WGS sequence"/>
</dbReference>
<feature type="non-terminal residue" evidence="1">
    <location>
        <position position="45"/>
    </location>
</feature>
<gene>
    <name evidence="1" type="ORF">GIL414_LOCUS51027</name>
</gene>
<evidence type="ECO:0000313" key="1">
    <source>
        <dbReference type="EMBL" id="CAF4884722.1"/>
    </source>
</evidence>
<accession>A0A8S3CDH1</accession>
<name>A0A8S3CDH1_9BILA</name>
<proteinExistence type="predicted"/>
<comment type="caution">
    <text evidence="1">The sequence shown here is derived from an EMBL/GenBank/DDBJ whole genome shotgun (WGS) entry which is preliminary data.</text>
</comment>
<evidence type="ECO:0000313" key="2">
    <source>
        <dbReference type="Proteomes" id="UP000681720"/>
    </source>
</evidence>
<dbReference type="EMBL" id="CAJOBJ010171479">
    <property type="protein sequence ID" value="CAF4884722.1"/>
    <property type="molecule type" value="Genomic_DNA"/>
</dbReference>
<dbReference type="AlphaFoldDB" id="A0A8S3CDH1"/>
<reference evidence="1" key="1">
    <citation type="submission" date="2021-02" db="EMBL/GenBank/DDBJ databases">
        <authorList>
            <person name="Nowell W R."/>
        </authorList>
    </citation>
    <scope>NUCLEOTIDE SEQUENCE</scope>
</reference>